<dbReference type="Gene3D" id="1.25.40.10">
    <property type="entry name" value="Tetratricopeptide repeat domain"/>
    <property type="match status" value="1"/>
</dbReference>
<dbReference type="Pfam" id="PF14559">
    <property type="entry name" value="TPR_19"/>
    <property type="match status" value="1"/>
</dbReference>
<dbReference type="PROSITE" id="PS50005">
    <property type="entry name" value="TPR"/>
    <property type="match status" value="1"/>
</dbReference>
<keyword evidence="1" id="KW-0802">TPR repeat</keyword>
<dbReference type="RefSeq" id="WP_174409411.1">
    <property type="nucleotide sequence ID" value="NZ_BLVP01000007.1"/>
</dbReference>
<keyword evidence="3" id="KW-1185">Reference proteome</keyword>
<protein>
    <recommendedName>
        <fullName evidence="4">Tetratricopeptide repeat protein</fullName>
    </recommendedName>
</protein>
<name>A0A7J0BUR6_9BACT</name>
<accession>A0A7J0BUR6</accession>
<comment type="caution">
    <text evidence="2">The sequence shown here is derived from an EMBL/GenBank/DDBJ whole genome shotgun (WGS) entry which is preliminary data.</text>
</comment>
<organism evidence="2 3">
    <name type="scientific">Desulfovibrio psychrotolerans</name>
    <dbReference type="NCBI Taxonomy" id="415242"/>
    <lineage>
        <taxon>Bacteria</taxon>
        <taxon>Pseudomonadati</taxon>
        <taxon>Thermodesulfobacteriota</taxon>
        <taxon>Desulfovibrionia</taxon>
        <taxon>Desulfovibrionales</taxon>
        <taxon>Desulfovibrionaceae</taxon>
        <taxon>Desulfovibrio</taxon>
    </lineage>
</organism>
<dbReference type="SMART" id="SM00028">
    <property type="entry name" value="TPR"/>
    <property type="match status" value="2"/>
</dbReference>
<dbReference type="InterPro" id="IPR011990">
    <property type="entry name" value="TPR-like_helical_dom_sf"/>
</dbReference>
<dbReference type="AlphaFoldDB" id="A0A7J0BUR6"/>
<dbReference type="EMBL" id="BLVP01000007">
    <property type="protein sequence ID" value="GFM36754.1"/>
    <property type="molecule type" value="Genomic_DNA"/>
</dbReference>
<sequence length="235" mass="26528">MIPIVLGVYESQKTDTVGTGTTRQTTDLRILWFAAQMPGGDIACQPLTDQHLPSGFVQPVERDVFLSGYHPVPQVYDESLRGVVNALRDRMNGMDSVLAVKTLPREEAMLFRGLMAFLHAKPDIPPSDADMLSVRTMLDAMRQTKNLVFEYQRVITDAAIELRKKRNFEAAVTYYQKALVLDSGNDHIMFNLARAYFEMGKFNEARGMLYQALEVNPELEVARRFLRYLDASSAG</sequence>
<dbReference type="InterPro" id="IPR019734">
    <property type="entry name" value="TPR_rpt"/>
</dbReference>
<evidence type="ECO:0008006" key="4">
    <source>
        <dbReference type="Google" id="ProtNLM"/>
    </source>
</evidence>
<evidence type="ECO:0000313" key="3">
    <source>
        <dbReference type="Proteomes" id="UP000503820"/>
    </source>
</evidence>
<evidence type="ECO:0000256" key="1">
    <source>
        <dbReference type="PROSITE-ProRule" id="PRU00339"/>
    </source>
</evidence>
<gene>
    <name evidence="2" type="ORF">DSM19430T_14380</name>
</gene>
<reference evidence="2 3" key="1">
    <citation type="submission" date="2020-05" db="EMBL/GenBank/DDBJ databases">
        <title>Draft genome sequence of Desulfovibrio psychrotolerans JS1T.</title>
        <authorList>
            <person name="Ueno A."/>
            <person name="Tamazawa S."/>
            <person name="Tamamura S."/>
            <person name="Murakami T."/>
            <person name="Kiyama T."/>
            <person name="Inomata H."/>
            <person name="Amano Y."/>
            <person name="Miyakawa K."/>
            <person name="Tamaki H."/>
            <person name="Naganuma T."/>
            <person name="Kaneko K."/>
        </authorList>
    </citation>
    <scope>NUCLEOTIDE SEQUENCE [LARGE SCALE GENOMIC DNA]</scope>
    <source>
        <strain evidence="2 3">JS1</strain>
    </source>
</reference>
<dbReference type="PROSITE" id="PS50293">
    <property type="entry name" value="TPR_REGION"/>
    <property type="match status" value="1"/>
</dbReference>
<proteinExistence type="predicted"/>
<feature type="repeat" description="TPR" evidence="1">
    <location>
        <begin position="186"/>
        <end position="219"/>
    </location>
</feature>
<dbReference type="Proteomes" id="UP000503820">
    <property type="component" value="Unassembled WGS sequence"/>
</dbReference>
<evidence type="ECO:0000313" key="2">
    <source>
        <dbReference type="EMBL" id="GFM36754.1"/>
    </source>
</evidence>
<dbReference type="SUPFAM" id="SSF48452">
    <property type="entry name" value="TPR-like"/>
    <property type="match status" value="1"/>
</dbReference>